<evidence type="ECO:0000256" key="2">
    <source>
        <dbReference type="ARBA" id="ARBA00004922"/>
    </source>
</evidence>
<dbReference type="GO" id="GO:0000166">
    <property type="term" value="F:nucleotide binding"/>
    <property type="evidence" value="ECO:0007669"/>
    <property type="project" value="UniProtKB-KW"/>
</dbReference>
<evidence type="ECO:0000256" key="8">
    <source>
        <dbReference type="ARBA" id="ARBA00022741"/>
    </source>
</evidence>
<reference evidence="14" key="1">
    <citation type="journal article" date="2016" name="Ticks Tick Borne Dis.">
        <title>De novo assembly and annotation of the salivary gland transcriptome of Rhipicephalus appendiculatus male and female ticks during blood feeding.</title>
        <authorList>
            <person name="de Castro M.H."/>
            <person name="de Klerk D."/>
            <person name="Pienaar R."/>
            <person name="Latif A.A."/>
            <person name="Rees D.J."/>
            <person name="Mans B.J."/>
        </authorList>
    </citation>
    <scope>NUCLEOTIDE SEQUENCE</scope>
    <source>
        <tissue evidence="14">Salivary glands</tissue>
    </source>
</reference>
<protein>
    <recommendedName>
        <fullName evidence="4">N-acetylgalactosaminide beta-1,3-galactosyltransferase</fullName>
        <ecNumber evidence="4">2.4.1.122</ecNumber>
    </recommendedName>
</protein>
<sequence length="463" mass="51413">MCFVSSRAILFVSFTSFALWSLGARAERDAGIVFVVLSQDSAMSSKAAEQLSSSIVEQAAALKMVPPTVYLLHKQWPDVAGAWTVFPLIKRLERLHRTDGGWFFFCDDTTGVDLSLLHKALQGRNSTQEARFVGHALWDEETTIVHHFDDPRSLAYPDLSAGMALNELALKRVAEALDVASPDDFSIDRQYEIAKFLRDHCGGLLLGHAESFCLGERSEGCATWTSVQAPSCADHVPKESLTVAVKTCSQFHKDRVPVIKATWAGDAHQVLFFSDVEDDRVPTITVGVANVERGHCAKTLAILRHVVSHGLLARWLLVADDDTLISIPRLLDLLSCFDPEDDVALGERYGFGAATERGYDYLTGGSGMVFSRKTVERIINSPCSCSKADSPDDMTLGVCLKQLGVSLTHSPLFHQGRPDDYNRQLLSHQRPISFHKFWMMDPVVAYRKWLQDSPHNATRHEEL</sequence>
<evidence type="ECO:0000256" key="9">
    <source>
        <dbReference type="ARBA" id="ARBA00022968"/>
    </source>
</evidence>
<keyword evidence="9" id="KW-0735">Signal-anchor</keyword>
<feature type="signal peptide" evidence="12">
    <location>
        <begin position="1"/>
        <end position="26"/>
    </location>
</feature>
<evidence type="ECO:0000256" key="5">
    <source>
        <dbReference type="ARBA" id="ARBA00022676"/>
    </source>
</evidence>
<keyword evidence="7" id="KW-0812">Transmembrane</keyword>
<dbReference type="PANTHER" id="PTHR23033">
    <property type="entry name" value="BETA1,3-GALACTOSYLTRANSFERASE"/>
    <property type="match status" value="1"/>
</dbReference>
<evidence type="ECO:0000256" key="4">
    <source>
        <dbReference type="ARBA" id="ARBA00012557"/>
    </source>
</evidence>
<comment type="similarity">
    <text evidence="3">Belongs to the glycosyltransferase 31 family. Beta3-Gal-T subfamily.</text>
</comment>
<keyword evidence="10" id="KW-1133">Transmembrane helix</keyword>
<dbReference type="InterPro" id="IPR003378">
    <property type="entry name" value="Fringe-like_glycosylTrfase"/>
</dbReference>
<keyword evidence="5" id="KW-0328">Glycosyltransferase</keyword>
<dbReference type="GO" id="GO:0016263">
    <property type="term" value="F:glycoprotein-N-acetylgalactosamine 3-beta-galactosyltransferase activity"/>
    <property type="evidence" value="ECO:0007669"/>
    <property type="project" value="UniProtKB-EC"/>
</dbReference>
<dbReference type="EC" id="2.4.1.122" evidence="4"/>
<keyword evidence="8" id="KW-0547">Nucleotide-binding</keyword>
<evidence type="ECO:0000256" key="7">
    <source>
        <dbReference type="ARBA" id="ARBA00022692"/>
    </source>
</evidence>
<dbReference type="AlphaFoldDB" id="A0A131YUH9"/>
<name>A0A131YUH9_RHIAP</name>
<comment type="subcellular location">
    <subcellularLocation>
        <location evidence="1">Membrane</location>
        <topology evidence="1">Single-pass type II membrane protein</topology>
    </subcellularLocation>
</comment>
<evidence type="ECO:0000256" key="3">
    <source>
        <dbReference type="ARBA" id="ARBA00006462"/>
    </source>
</evidence>
<evidence type="ECO:0000256" key="10">
    <source>
        <dbReference type="ARBA" id="ARBA00022989"/>
    </source>
</evidence>
<dbReference type="Pfam" id="PF02434">
    <property type="entry name" value="Fringe"/>
    <property type="match status" value="1"/>
</dbReference>
<dbReference type="InterPro" id="IPR026050">
    <property type="entry name" value="C1GALT1/C1GALT1_chp1"/>
</dbReference>
<comment type="pathway">
    <text evidence="2">Protein modification; protein glycosylation.</text>
</comment>
<evidence type="ECO:0000256" key="1">
    <source>
        <dbReference type="ARBA" id="ARBA00004606"/>
    </source>
</evidence>
<organism evidence="14">
    <name type="scientific">Rhipicephalus appendiculatus</name>
    <name type="common">Brown ear tick</name>
    <dbReference type="NCBI Taxonomy" id="34631"/>
    <lineage>
        <taxon>Eukaryota</taxon>
        <taxon>Metazoa</taxon>
        <taxon>Ecdysozoa</taxon>
        <taxon>Arthropoda</taxon>
        <taxon>Chelicerata</taxon>
        <taxon>Arachnida</taxon>
        <taxon>Acari</taxon>
        <taxon>Parasitiformes</taxon>
        <taxon>Ixodida</taxon>
        <taxon>Ixodoidea</taxon>
        <taxon>Ixodidae</taxon>
        <taxon>Rhipicephalinae</taxon>
        <taxon>Rhipicephalus</taxon>
        <taxon>Rhipicephalus</taxon>
    </lineage>
</organism>
<dbReference type="PANTHER" id="PTHR23033:SF14">
    <property type="entry name" value="GLYCOPROTEIN-N-ACETYLGALACTOSAMINE 3-BETA-GALACTOSYLTRANSFERASE 1-RELATED"/>
    <property type="match status" value="1"/>
</dbReference>
<evidence type="ECO:0000256" key="11">
    <source>
        <dbReference type="ARBA" id="ARBA00023136"/>
    </source>
</evidence>
<evidence type="ECO:0000256" key="6">
    <source>
        <dbReference type="ARBA" id="ARBA00022679"/>
    </source>
</evidence>
<keyword evidence="12" id="KW-0732">Signal</keyword>
<dbReference type="Gene3D" id="3.90.550.50">
    <property type="match status" value="2"/>
</dbReference>
<proteinExistence type="inferred from homology"/>
<evidence type="ECO:0000313" key="14">
    <source>
        <dbReference type="EMBL" id="JAP82893.1"/>
    </source>
</evidence>
<dbReference type="EMBL" id="GEDV01005664">
    <property type="protein sequence ID" value="JAP82893.1"/>
    <property type="molecule type" value="Transcribed_RNA"/>
</dbReference>
<dbReference type="GO" id="GO:0016020">
    <property type="term" value="C:membrane"/>
    <property type="evidence" value="ECO:0007669"/>
    <property type="project" value="UniProtKB-SubCell"/>
</dbReference>
<dbReference type="FunFam" id="3.90.550.50:FF:000008">
    <property type="entry name" value="Beta-1,3-glucosyltransferase"/>
    <property type="match status" value="1"/>
</dbReference>
<feature type="domain" description="Fringe-like glycosyltransferase" evidence="13">
    <location>
        <begin position="237"/>
        <end position="444"/>
    </location>
</feature>
<keyword evidence="6 14" id="KW-0808">Transferase</keyword>
<feature type="chain" id="PRO_5007286065" description="N-acetylgalactosaminide beta-1,3-galactosyltransferase" evidence="12">
    <location>
        <begin position="27"/>
        <end position="463"/>
    </location>
</feature>
<accession>A0A131YUH9</accession>
<evidence type="ECO:0000256" key="12">
    <source>
        <dbReference type="SAM" id="SignalP"/>
    </source>
</evidence>
<keyword evidence="11" id="KW-0472">Membrane</keyword>
<evidence type="ECO:0000259" key="13">
    <source>
        <dbReference type="Pfam" id="PF02434"/>
    </source>
</evidence>